<organism evidence="8 9">
    <name type="scientific">Terriglobus saanensis (strain ATCC BAA-1853 / DSM 23119 / SP1PR4)</name>
    <dbReference type="NCBI Taxonomy" id="401053"/>
    <lineage>
        <taxon>Bacteria</taxon>
        <taxon>Pseudomonadati</taxon>
        <taxon>Acidobacteriota</taxon>
        <taxon>Terriglobia</taxon>
        <taxon>Terriglobales</taxon>
        <taxon>Acidobacteriaceae</taxon>
        <taxon>Terriglobus</taxon>
    </lineage>
</organism>
<reference evidence="8 9" key="1">
    <citation type="journal article" date="2012" name="Stand. Genomic Sci.">
        <title>Complete genome sequence of Terriglobus saanensis type strain SP1PR4(T), an Acidobacteria from tundra soil.</title>
        <authorList>
            <person name="Rawat S.R."/>
            <person name="Mannisto M.K."/>
            <person name="Starovoytov V."/>
            <person name="Goodwin L."/>
            <person name="Nolan M."/>
            <person name="Hauser L."/>
            <person name="Land M."/>
            <person name="Davenport K.W."/>
            <person name="Woyke T."/>
            <person name="Haggblom M.M."/>
        </authorList>
    </citation>
    <scope>NUCLEOTIDE SEQUENCE</scope>
    <source>
        <strain evidence="9">ATCC BAA-1853 / DSM 23119 / SP1PR4</strain>
    </source>
</reference>
<dbReference type="RefSeq" id="WP_013566985.1">
    <property type="nucleotide sequence ID" value="NC_014963.1"/>
</dbReference>
<keyword evidence="2 6" id="KW-0349">Heme</keyword>
<name>E8V2B9_TERSS</name>
<dbReference type="Pfam" id="PF13442">
    <property type="entry name" value="Cytochrome_CBB3"/>
    <property type="match status" value="1"/>
</dbReference>
<keyword evidence="5 6" id="KW-0408">Iron</keyword>
<dbReference type="PANTHER" id="PTHR37823">
    <property type="entry name" value="CYTOCHROME C-553-LIKE"/>
    <property type="match status" value="1"/>
</dbReference>
<evidence type="ECO:0000313" key="8">
    <source>
        <dbReference type="EMBL" id="ADV81252.1"/>
    </source>
</evidence>
<accession>E8V2B9</accession>
<feature type="domain" description="Cytochrome c" evidence="7">
    <location>
        <begin position="102"/>
        <end position="236"/>
    </location>
</feature>
<feature type="domain" description="Cytochrome c" evidence="7">
    <location>
        <begin position="13"/>
        <end position="92"/>
    </location>
</feature>
<evidence type="ECO:0000259" key="7">
    <source>
        <dbReference type="PROSITE" id="PS51007"/>
    </source>
</evidence>
<dbReference type="AlphaFoldDB" id="E8V2B9"/>
<evidence type="ECO:0000256" key="6">
    <source>
        <dbReference type="PROSITE-ProRule" id="PRU00433"/>
    </source>
</evidence>
<sequence>MAWLPAQLGAQEKPADAGQQVFASNCAGCHGSDAHGGERAPNLATVRSVISKSDDDLESIVKKGLPGLGMPPFAYLGDDKVKGVVAYLRVLQGKTTASPVTGDSAAGRALFFGKAQCSNCHMVRGDGGFMASDLSTYGDGQASAAIQHTVVAHAPLSAPRGVQVTTRSGDKIVGALRAEDNFSVTLLSPDGRFHSYDRTKVADIQYTSESLLPKDYASRLSATELDDLASFLITTAAQASAAEKPAKRRQR</sequence>
<protein>
    <submittedName>
        <fullName evidence="8">Cytochrome c class I</fullName>
    </submittedName>
</protein>
<dbReference type="EMBL" id="CP002467">
    <property type="protein sequence ID" value="ADV81252.1"/>
    <property type="molecule type" value="Genomic_DNA"/>
</dbReference>
<evidence type="ECO:0000313" key="9">
    <source>
        <dbReference type="Proteomes" id="UP000006844"/>
    </source>
</evidence>
<dbReference type="Proteomes" id="UP000006844">
    <property type="component" value="Chromosome"/>
</dbReference>
<dbReference type="GO" id="GO:0009055">
    <property type="term" value="F:electron transfer activity"/>
    <property type="evidence" value="ECO:0007669"/>
    <property type="project" value="InterPro"/>
</dbReference>
<evidence type="ECO:0000256" key="3">
    <source>
        <dbReference type="ARBA" id="ARBA00022723"/>
    </source>
</evidence>
<evidence type="ECO:0000256" key="1">
    <source>
        <dbReference type="ARBA" id="ARBA00022448"/>
    </source>
</evidence>
<dbReference type="PROSITE" id="PS51007">
    <property type="entry name" value="CYTC"/>
    <property type="match status" value="2"/>
</dbReference>
<evidence type="ECO:0000256" key="2">
    <source>
        <dbReference type="ARBA" id="ARBA00022617"/>
    </source>
</evidence>
<keyword evidence="3 6" id="KW-0479">Metal-binding</keyword>
<keyword evidence="9" id="KW-1185">Reference proteome</keyword>
<evidence type="ECO:0000256" key="4">
    <source>
        <dbReference type="ARBA" id="ARBA00022982"/>
    </source>
</evidence>
<dbReference type="eggNOG" id="COG2010">
    <property type="taxonomic scope" value="Bacteria"/>
</dbReference>
<dbReference type="GO" id="GO:0046872">
    <property type="term" value="F:metal ion binding"/>
    <property type="evidence" value="ECO:0007669"/>
    <property type="project" value="UniProtKB-KW"/>
</dbReference>
<proteinExistence type="predicted"/>
<dbReference type="GO" id="GO:0020037">
    <property type="term" value="F:heme binding"/>
    <property type="evidence" value="ECO:0007669"/>
    <property type="project" value="InterPro"/>
</dbReference>
<evidence type="ECO:0000256" key="5">
    <source>
        <dbReference type="ARBA" id="ARBA00023004"/>
    </source>
</evidence>
<dbReference type="KEGG" id="tsa:AciPR4_0417"/>
<keyword evidence="4" id="KW-0249">Electron transport</keyword>
<dbReference type="InterPro" id="IPR036909">
    <property type="entry name" value="Cyt_c-like_dom_sf"/>
</dbReference>
<keyword evidence="1" id="KW-0813">Transport</keyword>
<dbReference type="HOGENOM" id="CLU_1141987_0_0_0"/>
<dbReference type="Gene3D" id="1.10.760.10">
    <property type="entry name" value="Cytochrome c-like domain"/>
    <property type="match status" value="2"/>
</dbReference>
<gene>
    <name evidence="8" type="ordered locus">AciPR4_0417</name>
</gene>
<dbReference type="InterPro" id="IPR051811">
    <property type="entry name" value="Cytochrome_c550/c551-like"/>
</dbReference>
<dbReference type="InterPro" id="IPR009056">
    <property type="entry name" value="Cyt_c-like_dom"/>
</dbReference>
<dbReference type="STRING" id="401053.AciPR4_0417"/>
<dbReference type="SUPFAM" id="SSF46626">
    <property type="entry name" value="Cytochrome c"/>
    <property type="match status" value="2"/>
</dbReference>